<reference evidence="2" key="1">
    <citation type="journal article" date="2013" name="Science">
        <title>The Amborella genome and the evolution of flowering plants.</title>
        <authorList>
            <consortium name="Amborella Genome Project"/>
        </authorList>
    </citation>
    <scope>NUCLEOTIDE SEQUENCE [LARGE SCALE GENOMIC DNA]</scope>
</reference>
<name>W1P1A9_AMBTC</name>
<keyword evidence="2" id="KW-1185">Reference proteome</keyword>
<dbReference type="EMBL" id="KI394757">
    <property type="protein sequence ID" value="ERN01688.1"/>
    <property type="molecule type" value="Genomic_DNA"/>
</dbReference>
<organism evidence="1 2">
    <name type="scientific">Amborella trichopoda</name>
    <dbReference type="NCBI Taxonomy" id="13333"/>
    <lineage>
        <taxon>Eukaryota</taxon>
        <taxon>Viridiplantae</taxon>
        <taxon>Streptophyta</taxon>
        <taxon>Embryophyta</taxon>
        <taxon>Tracheophyta</taxon>
        <taxon>Spermatophyta</taxon>
        <taxon>Magnoliopsida</taxon>
        <taxon>Amborellales</taxon>
        <taxon>Amborellaceae</taxon>
        <taxon>Amborella</taxon>
    </lineage>
</organism>
<accession>W1P1A9</accession>
<dbReference type="Proteomes" id="UP000017836">
    <property type="component" value="Unassembled WGS sequence"/>
</dbReference>
<dbReference type="HOGENOM" id="CLU_2416252_0_0_1"/>
<protein>
    <submittedName>
        <fullName evidence="1">Uncharacterized protein</fullName>
    </submittedName>
</protein>
<proteinExistence type="predicted"/>
<sequence length="92" mass="10096">MGGLSPLHAGEFDGKQLTRRFRSQLRVPGRVQGSSKTSRETFFSGIILLSVAVFQQNSGVSGLLRNPNSCFLVSFPTSYLVKTCRNWQDGTA</sequence>
<evidence type="ECO:0000313" key="1">
    <source>
        <dbReference type="EMBL" id="ERN01688.1"/>
    </source>
</evidence>
<dbReference type="AlphaFoldDB" id="W1P1A9"/>
<evidence type="ECO:0000313" key="2">
    <source>
        <dbReference type="Proteomes" id="UP000017836"/>
    </source>
</evidence>
<gene>
    <name evidence="1" type="ORF">AMTR_s00090p00157700</name>
</gene>
<dbReference type="Gramene" id="ERN01688">
    <property type="protein sequence ID" value="ERN01688"/>
    <property type="gene ID" value="AMTR_s00090p00157700"/>
</dbReference>